<evidence type="ECO:0000256" key="12">
    <source>
        <dbReference type="ARBA" id="ARBA00030641"/>
    </source>
</evidence>
<dbReference type="CDD" id="cd02023">
    <property type="entry name" value="UMPK"/>
    <property type="match status" value="1"/>
</dbReference>
<keyword evidence="8 16" id="KW-0808">Transferase</keyword>
<dbReference type="Proteomes" id="UP000321736">
    <property type="component" value="Unassembled WGS sequence"/>
</dbReference>
<evidence type="ECO:0000256" key="5">
    <source>
        <dbReference type="ARBA" id="ARBA00012137"/>
    </source>
</evidence>
<evidence type="ECO:0000256" key="17">
    <source>
        <dbReference type="RuleBase" id="RU003825"/>
    </source>
</evidence>
<dbReference type="RefSeq" id="WP_095104924.1">
    <property type="nucleotide sequence ID" value="NZ_BKAR01000005.1"/>
</dbReference>
<dbReference type="AlphaFoldDB" id="A0A239U1Z1"/>
<evidence type="ECO:0000256" key="1">
    <source>
        <dbReference type="ARBA" id="ARBA00004496"/>
    </source>
</evidence>
<evidence type="ECO:0000256" key="6">
    <source>
        <dbReference type="ARBA" id="ARBA00021478"/>
    </source>
</evidence>
<evidence type="ECO:0000313" key="20">
    <source>
        <dbReference type="Proteomes" id="UP000321736"/>
    </source>
</evidence>
<comment type="pathway">
    <text evidence="2 16 17">Pyrimidine metabolism; UMP biosynthesis via salvage pathway; UMP from uridine: step 1/1.</text>
</comment>
<gene>
    <name evidence="16 19" type="primary">udk</name>
    <name evidence="19" type="ORF">SPI02_06300</name>
</gene>
<dbReference type="HAMAP" id="MF_00551">
    <property type="entry name" value="Uridine_kinase"/>
    <property type="match status" value="1"/>
</dbReference>
<comment type="similarity">
    <text evidence="4 16 17">Belongs to the uridine kinase family.</text>
</comment>
<dbReference type="GO" id="GO:0044211">
    <property type="term" value="P:CTP salvage"/>
    <property type="evidence" value="ECO:0007669"/>
    <property type="project" value="UniProtKB-UniRule"/>
</dbReference>
<protein>
    <recommendedName>
        <fullName evidence="6 16">Uridine kinase</fullName>
        <ecNumber evidence="5 16">2.7.1.48</ecNumber>
    </recommendedName>
    <alternativeName>
        <fullName evidence="12 16">Cytidine monophosphokinase</fullName>
    </alternativeName>
    <alternativeName>
        <fullName evidence="13 16">Uridine monophosphokinase</fullName>
    </alternativeName>
</protein>
<evidence type="ECO:0000256" key="7">
    <source>
        <dbReference type="ARBA" id="ARBA00022490"/>
    </source>
</evidence>
<comment type="catalytic activity">
    <reaction evidence="15 16 17">
        <text>uridine + ATP = UMP + ADP + H(+)</text>
        <dbReference type="Rhea" id="RHEA:16825"/>
        <dbReference type="ChEBI" id="CHEBI:15378"/>
        <dbReference type="ChEBI" id="CHEBI:16704"/>
        <dbReference type="ChEBI" id="CHEBI:30616"/>
        <dbReference type="ChEBI" id="CHEBI:57865"/>
        <dbReference type="ChEBI" id="CHEBI:456216"/>
        <dbReference type="EC" id="2.7.1.48"/>
    </reaction>
</comment>
<dbReference type="GO" id="GO:0005737">
    <property type="term" value="C:cytoplasm"/>
    <property type="evidence" value="ECO:0007669"/>
    <property type="project" value="UniProtKB-SubCell"/>
</dbReference>
<keyword evidence="20" id="KW-1185">Reference proteome</keyword>
<evidence type="ECO:0000256" key="10">
    <source>
        <dbReference type="ARBA" id="ARBA00022777"/>
    </source>
</evidence>
<evidence type="ECO:0000256" key="16">
    <source>
        <dbReference type="HAMAP-Rule" id="MF_00551"/>
    </source>
</evidence>
<dbReference type="OrthoDB" id="9777642at2"/>
<dbReference type="EMBL" id="BKAR01000005">
    <property type="protein sequence ID" value="GEP84045.1"/>
    <property type="molecule type" value="Genomic_DNA"/>
</dbReference>
<evidence type="ECO:0000256" key="9">
    <source>
        <dbReference type="ARBA" id="ARBA00022741"/>
    </source>
</evidence>
<evidence type="ECO:0000259" key="18">
    <source>
        <dbReference type="Pfam" id="PF00485"/>
    </source>
</evidence>
<dbReference type="Pfam" id="PF00485">
    <property type="entry name" value="PRK"/>
    <property type="match status" value="1"/>
</dbReference>
<dbReference type="GO" id="GO:0005524">
    <property type="term" value="F:ATP binding"/>
    <property type="evidence" value="ECO:0007669"/>
    <property type="project" value="UniProtKB-UniRule"/>
</dbReference>
<keyword evidence="11 16" id="KW-0067">ATP-binding</keyword>
<accession>A0A239U1Z1</accession>
<keyword evidence="7 16" id="KW-0963">Cytoplasm</keyword>
<dbReference type="InterPro" id="IPR027417">
    <property type="entry name" value="P-loop_NTPase"/>
</dbReference>
<proteinExistence type="inferred from homology"/>
<dbReference type="GO" id="GO:0044206">
    <property type="term" value="P:UMP salvage"/>
    <property type="evidence" value="ECO:0007669"/>
    <property type="project" value="UniProtKB-UniRule"/>
</dbReference>
<keyword evidence="10 16" id="KW-0418">Kinase</keyword>
<evidence type="ECO:0000256" key="11">
    <source>
        <dbReference type="ARBA" id="ARBA00022840"/>
    </source>
</evidence>
<evidence type="ECO:0000256" key="3">
    <source>
        <dbReference type="ARBA" id="ARBA00004784"/>
    </source>
</evidence>
<comment type="subcellular location">
    <subcellularLocation>
        <location evidence="1 16 17">Cytoplasm</location>
    </subcellularLocation>
</comment>
<comment type="caution">
    <text evidence="19">The sequence shown here is derived from an EMBL/GenBank/DDBJ whole genome shotgun (WGS) entry which is preliminary data.</text>
</comment>
<dbReference type="GO" id="GO:0004849">
    <property type="term" value="F:uridine kinase activity"/>
    <property type="evidence" value="ECO:0007669"/>
    <property type="project" value="UniProtKB-UniRule"/>
</dbReference>
<dbReference type="NCBIfam" id="TIGR00235">
    <property type="entry name" value="udk"/>
    <property type="match status" value="1"/>
</dbReference>
<evidence type="ECO:0000256" key="14">
    <source>
        <dbReference type="ARBA" id="ARBA00047436"/>
    </source>
</evidence>
<dbReference type="InterPro" id="IPR026008">
    <property type="entry name" value="Uridine_kinase"/>
</dbReference>
<reference evidence="19 20" key="1">
    <citation type="submission" date="2019-07" db="EMBL/GenBank/DDBJ databases">
        <title>Whole genome shotgun sequence of Staphylococcus piscifermentans NBRC 109625.</title>
        <authorList>
            <person name="Hosoyama A."/>
            <person name="Uohara A."/>
            <person name="Ohji S."/>
            <person name="Ichikawa N."/>
        </authorList>
    </citation>
    <scope>NUCLEOTIDE SEQUENCE [LARGE SCALE GENOMIC DNA]</scope>
    <source>
        <strain evidence="19 20">NBRC 109625</strain>
    </source>
</reference>
<evidence type="ECO:0000256" key="8">
    <source>
        <dbReference type="ARBA" id="ARBA00022679"/>
    </source>
</evidence>
<comment type="catalytic activity">
    <reaction evidence="14 17">
        <text>cytidine + ATP = CMP + ADP + H(+)</text>
        <dbReference type="Rhea" id="RHEA:24674"/>
        <dbReference type="ChEBI" id="CHEBI:15378"/>
        <dbReference type="ChEBI" id="CHEBI:17562"/>
        <dbReference type="ChEBI" id="CHEBI:30616"/>
        <dbReference type="ChEBI" id="CHEBI:60377"/>
        <dbReference type="ChEBI" id="CHEBI:456216"/>
        <dbReference type="EC" id="2.7.1.48"/>
    </reaction>
</comment>
<evidence type="ECO:0000256" key="4">
    <source>
        <dbReference type="ARBA" id="ARBA00005408"/>
    </source>
</evidence>
<dbReference type="InterPro" id="IPR006083">
    <property type="entry name" value="PRK/URK"/>
</dbReference>
<keyword evidence="9 16" id="KW-0547">Nucleotide-binding</keyword>
<evidence type="ECO:0000313" key="19">
    <source>
        <dbReference type="EMBL" id="GEP84045.1"/>
    </source>
</evidence>
<feature type="binding site" evidence="16">
    <location>
        <begin position="11"/>
        <end position="18"/>
    </location>
    <ligand>
        <name>ATP</name>
        <dbReference type="ChEBI" id="CHEBI:30616"/>
    </ligand>
</feature>
<name>A0A239U1Z1_9STAP</name>
<dbReference type="UniPathway" id="UPA00579">
    <property type="reaction ID" value="UER00640"/>
</dbReference>
<sequence length="208" mass="23744">MNPTTIIGIAGGSGSGKTSVTNEILHNLEGHSVALIAQDYYYKDQSHLTFEERLKTNYDHPFAFDNDLLIQNLMDLRNGHSVEVPTYDYVNHTRSSETIAFQPKDVIIVEGIFALENKTLRDLMDVKIYVDTDADLRILRRLMRDTKERGRSMESVIEQYLTVVRPMHNQFIEPTKRYADIIIPEGGSNKVAIDIMTTKIQSLINNQL</sequence>
<feature type="domain" description="Phosphoribulokinase/uridine kinase" evidence="18">
    <location>
        <begin position="6"/>
        <end position="192"/>
    </location>
</feature>
<dbReference type="InterPro" id="IPR000764">
    <property type="entry name" value="Uridine_kinase-like"/>
</dbReference>
<evidence type="ECO:0000256" key="15">
    <source>
        <dbReference type="ARBA" id="ARBA00048909"/>
    </source>
</evidence>
<dbReference type="PRINTS" id="PR00988">
    <property type="entry name" value="URIDINKINASE"/>
</dbReference>
<evidence type="ECO:0000256" key="2">
    <source>
        <dbReference type="ARBA" id="ARBA00004690"/>
    </source>
</evidence>
<dbReference type="PANTHER" id="PTHR10285">
    <property type="entry name" value="URIDINE KINASE"/>
    <property type="match status" value="1"/>
</dbReference>
<dbReference type="EC" id="2.7.1.48" evidence="5 16"/>
<dbReference type="UniPathway" id="UPA00574">
    <property type="reaction ID" value="UER00637"/>
</dbReference>
<organism evidence="19 20">
    <name type="scientific">Staphylococcus piscifermentans</name>
    <dbReference type="NCBI Taxonomy" id="70258"/>
    <lineage>
        <taxon>Bacteria</taxon>
        <taxon>Bacillati</taxon>
        <taxon>Bacillota</taxon>
        <taxon>Bacilli</taxon>
        <taxon>Bacillales</taxon>
        <taxon>Staphylococcaceae</taxon>
        <taxon>Staphylococcus</taxon>
    </lineage>
</organism>
<dbReference type="Gene3D" id="3.40.50.300">
    <property type="entry name" value="P-loop containing nucleotide triphosphate hydrolases"/>
    <property type="match status" value="1"/>
</dbReference>
<comment type="pathway">
    <text evidence="3 16 17">Pyrimidine metabolism; CTP biosynthesis via salvage pathway; CTP from cytidine: step 1/3.</text>
</comment>
<evidence type="ECO:0000256" key="13">
    <source>
        <dbReference type="ARBA" id="ARBA00031452"/>
    </source>
</evidence>
<dbReference type="SUPFAM" id="SSF52540">
    <property type="entry name" value="P-loop containing nucleoside triphosphate hydrolases"/>
    <property type="match status" value="1"/>
</dbReference>
<dbReference type="NCBIfam" id="NF004018">
    <property type="entry name" value="PRK05480.1"/>
    <property type="match status" value="1"/>
</dbReference>